<dbReference type="AlphaFoldDB" id="A0A1H6MFI6"/>
<accession>A0A1H6MFI6</accession>
<name>A0A1H6MFI6_9RHOB</name>
<keyword evidence="1" id="KW-0732">Signal</keyword>
<dbReference type="STRING" id="65735.SAMN04488075_1950"/>
<evidence type="ECO:0000256" key="1">
    <source>
        <dbReference type="SAM" id="SignalP"/>
    </source>
</evidence>
<protein>
    <recommendedName>
        <fullName evidence="4">Inhibitor of vertebrate lysozyme (Ivy)</fullName>
    </recommendedName>
</protein>
<dbReference type="EMBL" id="FNXG01000003">
    <property type="protein sequence ID" value="SEH96613.1"/>
    <property type="molecule type" value="Genomic_DNA"/>
</dbReference>
<dbReference type="OrthoDB" id="9810895at2"/>
<dbReference type="Proteomes" id="UP000199125">
    <property type="component" value="Unassembled WGS sequence"/>
</dbReference>
<keyword evidence="3" id="KW-1185">Reference proteome</keyword>
<dbReference type="RefSeq" id="WP_090847855.1">
    <property type="nucleotide sequence ID" value="NZ_FNXG01000003.1"/>
</dbReference>
<evidence type="ECO:0000313" key="3">
    <source>
        <dbReference type="Proteomes" id="UP000199125"/>
    </source>
</evidence>
<feature type="signal peptide" evidence="1">
    <location>
        <begin position="1"/>
        <end position="32"/>
    </location>
</feature>
<sequence>MRILRPFRTLTLIAAAAALPAAAILPVPAAQAAALARSAPAGPVRGWTSVAGMTGPEVVQLARHLPVETDPGSDRPWCDAAPVVQSALAAEFEETMVARRADGTSLWGSDAMGTWTVLLERADSTHCVIGSGIGYRDGVDPGSLYARVGLG</sequence>
<evidence type="ECO:0000313" key="2">
    <source>
        <dbReference type="EMBL" id="SEH96613.1"/>
    </source>
</evidence>
<feature type="chain" id="PRO_5011691370" description="Inhibitor of vertebrate lysozyme (Ivy)" evidence="1">
    <location>
        <begin position="33"/>
        <end position="151"/>
    </location>
</feature>
<reference evidence="3" key="1">
    <citation type="submission" date="2016-10" db="EMBL/GenBank/DDBJ databases">
        <authorList>
            <person name="Varghese N."/>
            <person name="Submissions S."/>
        </authorList>
    </citation>
    <scope>NUCLEOTIDE SEQUENCE [LARGE SCALE GENOMIC DNA]</scope>
    <source>
        <strain evidence="3">DSM 11593</strain>
    </source>
</reference>
<evidence type="ECO:0008006" key="4">
    <source>
        <dbReference type="Google" id="ProtNLM"/>
    </source>
</evidence>
<organism evidence="2 3">
    <name type="scientific">Paracoccus alkenifer</name>
    <dbReference type="NCBI Taxonomy" id="65735"/>
    <lineage>
        <taxon>Bacteria</taxon>
        <taxon>Pseudomonadati</taxon>
        <taxon>Pseudomonadota</taxon>
        <taxon>Alphaproteobacteria</taxon>
        <taxon>Rhodobacterales</taxon>
        <taxon>Paracoccaceae</taxon>
        <taxon>Paracoccus</taxon>
    </lineage>
</organism>
<proteinExistence type="predicted"/>
<gene>
    <name evidence="2" type="ORF">SAMN04488075_1950</name>
</gene>